<dbReference type="RefSeq" id="WP_059061195.1">
    <property type="nucleotide sequence ID" value="NZ_LN879502.1"/>
</dbReference>
<name>A0A0U5JC60_9BACT</name>
<evidence type="ECO:0000313" key="2">
    <source>
        <dbReference type="Proteomes" id="UP000069902"/>
    </source>
</evidence>
<keyword evidence="2" id="KW-1185">Reference proteome</keyword>
<sequence>MGARSHNLSIIEAVETLSSIADLEFDREIGIAQQHELILQNEKVDYKTVHWLHQADAPSTVNLVRETFRVILHYLRNFYRKEYGYVTDQKTIEGIKTIMVLVGEAAKKLDRYTNIFHQTQKKSVTEFKEYKQLQEFYLSKIARKIDEGVLSKWILGLSIGKWKKQKAIEFKAAAPTSVESLAETQHVFVDLETVKKDTEYELFFIRKEDGTRFFSPRLLRNIKLVCDFGDYFGGHKGIDPLEGIKHWHDRVLHLCARNILKALGPRLQHFFHDIRKIKNQEIIVLLNKALLALLLSSHSQNLLRHTPIKSCSEYFEDFQSFLRELLHCRTYQKWLAYPPKETNQFAYELIEMVQVLCRSLYANLQGTEEMVPVVQRLIKEAGQTLTKEQQEEVGKSPIWKHLTNDYTAMAKLMKRHPNGPLLKVLTILEEDAFHVFDPLMQHNIPNQLYDLYVQEQRISHLRLAAPVYQEFINKAIVDEEFKSFIRLYNQATPIKKHLLINLQDRTSWREHARCAALEDLQHQPGMNNALYVVTLATDTDFYHQLSPYHQVNHVEPFVEQFKEHLKGEHSGFFFPECIERKAFAKFIDEVFPVIHRIFFSSKNVLQRENRLDFIEIFYLFLQLKLLEWIKPDSFSLTCKDGIDIGGAYSSELFVFLKLINGQELTQEDWEHLNFMLYAPSLLIRERVMLPERFNRMLSALKTIENAKLEVGAENFAAMLDIACAPLFETPILKSTLLLPR</sequence>
<proteinExistence type="predicted"/>
<dbReference type="AlphaFoldDB" id="A0A0U5JC60"/>
<dbReference type="KEGG" id="pnl:PNK_1425"/>
<evidence type="ECO:0000313" key="1">
    <source>
        <dbReference type="EMBL" id="CUI17038.1"/>
    </source>
</evidence>
<dbReference type="EMBL" id="LN879502">
    <property type="protein sequence ID" value="CUI17038.1"/>
    <property type="molecule type" value="Genomic_DNA"/>
</dbReference>
<dbReference type="PATRIC" id="fig|389348.3.peg.1595"/>
<dbReference type="InParanoid" id="A0A0U5JC60"/>
<protein>
    <submittedName>
        <fullName evidence="1">Uncharacterized protein</fullName>
    </submittedName>
</protein>
<gene>
    <name evidence="1" type="ORF">PNK_1425</name>
</gene>
<organism evidence="1 2">
    <name type="scientific">Candidatus Protochlamydia naegleriophila</name>
    <dbReference type="NCBI Taxonomy" id="389348"/>
    <lineage>
        <taxon>Bacteria</taxon>
        <taxon>Pseudomonadati</taxon>
        <taxon>Chlamydiota</taxon>
        <taxon>Chlamydiia</taxon>
        <taxon>Parachlamydiales</taxon>
        <taxon>Parachlamydiaceae</taxon>
        <taxon>Candidatus Protochlamydia</taxon>
    </lineage>
</organism>
<dbReference type="Proteomes" id="UP000069902">
    <property type="component" value="Chromosome cPNK"/>
</dbReference>
<accession>A0A0U5JC60</accession>
<reference evidence="2" key="1">
    <citation type="submission" date="2015-09" db="EMBL/GenBank/DDBJ databases">
        <authorList>
            <person name="Bertelli C."/>
        </authorList>
    </citation>
    <scope>NUCLEOTIDE SEQUENCE [LARGE SCALE GENOMIC DNA]</scope>
    <source>
        <strain evidence="2">KNic</strain>
    </source>
</reference>